<dbReference type="AlphaFoldDB" id="A0A0E0PQI7"/>
<feature type="region of interest" description="Disordered" evidence="1">
    <location>
        <begin position="1"/>
        <end position="25"/>
    </location>
</feature>
<dbReference type="Proteomes" id="UP000008022">
    <property type="component" value="Unassembled WGS sequence"/>
</dbReference>
<evidence type="ECO:0000313" key="2">
    <source>
        <dbReference type="EnsemblPlants" id="ORUFI05G25750.1"/>
    </source>
</evidence>
<keyword evidence="3" id="KW-1185">Reference proteome</keyword>
<proteinExistence type="predicted"/>
<dbReference type="HOGENOM" id="CLU_3035748_0_0_1"/>
<sequence>MQQLSGRVRSSQTNSRELDSPAARGIEISSSWSGSRLIISSPSAPRSQGIFRWPA</sequence>
<dbReference type="Gramene" id="ORUFI05G25750.1">
    <property type="protein sequence ID" value="ORUFI05G25750.1"/>
    <property type="gene ID" value="ORUFI05G25750"/>
</dbReference>
<accession>A0A0E0PQI7</accession>
<name>A0A0E0PQI7_ORYRU</name>
<evidence type="ECO:0000313" key="3">
    <source>
        <dbReference type="Proteomes" id="UP000008022"/>
    </source>
</evidence>
<feature type="compositionally biased region" description="Polar residues" evidence="1">
    <location>
        <begin position="1"/>
        <end position="15"/>
    </location>
</feature>
<protein>
    <submittedName>
        <fullName evidence="2">Uncharacterized protein</fullName>
    </submittedName>
</protein>
<reference evidence="2" key="2">
    <citation type="submission" date="2015-06" db="UniProtKB">
        <authorList>
            <consortium name="EnsemblPlants"/>
        </authorList>
    </citation>
    <scope>IDENTIFICATION</scope>
</reference>
<reference evidence="3" key="1">
    <citation type="submission" date="2013-06" db="EMBL/GenBank/DDBJ databases">
        <authorList>
            <person name="Zhao Q."/>
        </authorList>
    </citation>
    <scope>NUCLEOTIDE SEQUENCE</scope>
    <source>
        <strain evidence="3">cv. W1943</strain>
    </source>
</reference>
<evidence type="ECO:0000256" key="1">
    <source>
        <dbReference type="SAM" id="MobiDB-lite"/>
    </source>
</evidence>
<dbReference type="EnsemblPlants" id="ORUFI05G25750.1">
    <property type="protein sequence ID" value="ORUFI05G25750.1"/>
    <property type="gene ID" value="ORUFI05G25750"/>
</dbReference>
<organism evidence="2 3">
    <name type="scientific">Oryza rufipogon</name>
    <name type="common">Brownbeard rice</name>
    <name type="synonym">Asian wild rice</name>
    <dbReference type="NCBI Taxonomy" id="4529"/>
    <lineage>
        <taxon>Eukaryota</taxon>
        <taxon>Viridiplantae</taxon>
        <taxon>Streptophyta</taxon>
        <taxon>Embryophyta</taxon>
        <taxon>Tracheophyta</taxon>
        <taxon>Spermatophyta</taxon>
        <taxon>Magnoliopsida</taxon>
        <taxon>Liliopsida</taxon>
        <taxon>Poales</taxon>
        <taxon>Poaceae</taxon>
        <taxon>BOP clade</taxon>
        <taxon>Oryzoideae</taxon>
        <taxon>Oryzeae</taxon>
        <taxon>Oryzinae</taxon>
        <taxon>Oryza</taxon>
    </lineage>
</organism>